<organism evidence="1 2">
    <name type="scientific">Methylomonas koyamae</name>
    <dbReference type="NCBI Taxonomy" id="702114"/>
    <lineage>
        <taxon>Bacteria</taxon>
        <taxon>Pseudomonadati</taxon>
        <taxon>Pseudomonadota</taxon>
        <taxon>Gammaproteobacteria</taxon>
        <taxon>Methylococcales</taxon>
        <taxon>Methylococcaceae</taxon>
        <taxon>Methylomonas</taxon>
    </lineage>
</organism>
<keyword evidence="2" id="KW-1185">Reference proteome</keyword>
<sequence length="110" mass="12788">MIYQIPTLSMYSVFTILDMLPSNSQNRCYSSDINRYRRSVFPSKPWLIFDSVIFGFFSYFRNGNSKAIFFDIAFKLNPGKHGNIKWNVLIIMMIVVTHSTNVIDISYAVI</sequence>
<comment type="caution">
    <text evidence="1">The sequence shown here is derived from an EMBL/GenBank/DDBJ whole genome shotgun (WGS) entry which is preliminary data.</text>
</comment>
<dbReference type="AlphaFoldDB" id="A0AA91D9J6"/>
<proteinExistence type="predicted"/>
<evidence type="ECO:0000313" key="2">
    <source>
        <dbReference type="Proteomes" id="UP000077734"/>
    </source>
</evidence>
<dbReference type="EMBL" id="LUUL01000123">
    <property type="protein sequence ID" value="OAI22351.1"/>
    <property type="molecule type" value="Genomic_DNA"/>
</dbReference>
<dbReference type="Proteomes" id="UP000077734">
    <property type="component" value="Unassembled WGS sequence"/>
</dbReference>
<gene>
    <name evidence="1" type="ORF">A1356_19235</name>
</gene>
<protein>
    <submittedName>
        <fullName evidence="1">Uncharacterized protein</fullName>
    </submittedName>
</protein>
<accession>A0AA91D9J6</accession>
<evidence type="ECO:0000313" key="1">
    <source>
        <dbReference type="EMBL" id="OAI22351.1"/>
    </source>
</evidence>
<name>A0AA91D9J6_9GAMM</name>
<reference evidence="1 2" key="1">
    <citation type="submission" date="2016-03" db="EMBL/GenBank/DDBJ databases">
        <authorList>
            <person name="Heylen K."/>
            <person name="De Vos P."/>
            <person name="Vekeman B."/>
        </authorList>
    </citation>
    <scope>NUCLEOTIDE SEQUENCE [LARGE SCALE GENOMIC DNA]</scope>
    <source>
        <strain evidence="1 2">R-49807</strain>
    </source>
</reference>